<evidence type="ECO:0000256" key="3">
    <source>
        <dbReference type="ARBA" id="ARBA00022801"/>
    </source>
</evidence>
<reference evidence="9 10" key="1">
    <citation type="submission" date="2019-06" db="EMBL/GenBank/DDBJ databases">
        <title>Sequencing the genomes of 1000 actinobacteria strains.</title>
        <authorList>
            <person name="Klenk H.-P."/>
        </authorList>
    </citation>
    <scope>NUCLEOTIDE SEQUENCE [LARGE SCALE GENOMIC DNA]</scope>
    <source>
        <strain evidence="9 10">DSM 45511</strain>
    </source>
</reference>
<evidence type="ECO:0000313" key="10">
    <source>
        <dbReference type="Proteomes" id="UP000319818"/>
    </source>
</evidence>
<dbReference type="GO" id="GO:0046872">
    <property type="term" value="F:metal ion binding"/>
    <property type="evidence" value="ECO:0007669"/>
    <property type="project" value="UniProtKB-KW"/>
</dbReference>
<evidence type="ECO:0000256" key="1">
    <source>
        <dbReference type="ARBA" id="ARBA00022670"/>
    </source>
</evidence>
<dbReference type="RefSeq" id="WP_142104610.1">
    <property type="nucleotide sequence ID" value="NZ_VFPH01000002.1"/>
</dbReference>
<name>A0A543FVM3_9PSEU</name>
<comment type="similarity">
    <text evidence="6">Belongs to the peptidase M48 family.</text>
</comment>
<feature type="transmembrane region" description="Helical" evidence="7">
    <location>
        <begin position="6"/>
        <end position="22"/>
    </location>
</feature>
<dbReference type="EMBL" id="VFPH01000002">
    <property type="protein sequence ID" value="TQM37849.1"/>
    <property type="molecule type" value="Genomic_DNA"/>
</dbReference>
<protein>
    <submittedName>
        <fullName evidence="9">Peptidase M48-like protein</fullName>
    </submittedName>
</protein>
<feature type="transmembrane region" description="Helical" evidence="7">
    <location>
        <begin position="34"/>
        <end position="61"/>
    </location>
</feature>
<evidence type="ECO:0000256" key="6">
    <source>
        <dbReference type="RuleBase" id="RU003983"/>
    </source>
</evidence>
<dbReference type="AlphaFoldDB" id="A0A543FVM3"/>
<proteinExistence type="inferred from homology"/>
<evidence type="ECO:0000256" key="7">
    <source>
        <dbReference type="SAM" id="Phobius"/>
    </source>
</evidence>
<comment type="caution">
    <text evidence="9">The sequence shown here is derived from an EMBL/GenBank/DDBJ whole genome shotgun (WGS) entry which is preliminary data.</text>
</comment>
<evidence type="ECO:0000256" key="4">
    <source>
        <dbReference type="ARBA" id="ARBA00022833"/>
    </source>
</evidence>
<gene>
    <name evidence="9" type="ORF">FB388_5068</name>
</gene>
<feature type="transmembrane region" description="Helical" evidence="7">
    <location>
        <begin position="276"/>
        <end position="295"/>
    </location>
</feature>
<keyword evidence="10" id="KW-1185">Reference proteome</keyword>
<keyword evidence="3 6" id="KW-0378">Hydrolase</keyword>
<feature type="domain" description="Peptidase M48" evidence="8">
    <location>
        <begin position="109"/>
        <end position="187"/>
    </location>
</feature>
<comment type="cofactor">
    <cofactor evidence="6">
        <name>Zn(2+)</name>
        <dbReference type="ChEBI" id="CHEBI:29105"/>
    </cofactor>
    <text evidence="6">Binds 1 zinc ion per subunit.</text>
</comment>
<keyword evidence="7" id="KW-0812">Transmembrane</keyword>
<sequence>MIYVVHHAVTLVLAAAAAWALLRGRWPLRAPRLALMLWHATAVSVVTGAIGLLLSIGLAPYGRGIAPALGALLAGGAAPLTGAHVAAVAAGLILVAVAVGVQAHSSWQLWRHRSRHRLLLRLVGRPDPHRRALLLDHPAAAAYYVPGPAGCVVVSTGAVDALTERELAAVLAHEHAHAHGHHHLALAPFQAARRALPIGPVVRAAAAVELLVEMCADDRAARHHGPAPLTTALRRFHQLGARPAPTGTIAAADTPIALRIARLGSAPRPIRRSVRWAVTLGALAVATTPASLYVLPTW</sequence>
<dbReference type="Gene3D" id="3.30.2010.10">
    <property type="entry name" value="Metalloproteases ('zincins'), catalytic domain"/>
    <property type="match status" value="1"/>
</dbReference>
<keyword evidence="7" id="KW-1133">Transmembrane helix</keyword>
<keyword evidence="7" id="KW-0472">Membrane</keyword>
<accession>A0A543FVM3</accession>
<evidence type="ECO:0000313" key="9">
    <source>
        <dbReference type="EMBL" id="TQM37849.1"/>
    </source>
</evidence>
<keyword evidence="2" id="KW-0479">Metal-binding</keyword>
<evidence type="ECO:0000256" key="5">
    <source>
        <dbReference type="ARBA" id="ARBA00023049"/>
    </source>
</evidence>
<keyword evidence="4 6" id="KW-0862">Zinc</keyword>
<dbReference type="GO" id="GO:0006508">
    <property type="term" value="P:proteolysis"/>
    <property type="evidence" value="ECO:0007669"/>
    <property type="project" value="UniProtKB-KW"/>
</dbReference>
<keyword evidence="1 6" id="KW-0645">Protease</keyword>
<feature type="transmembrane region" description="Helical" evidence="7">
    <location>
        <begin position="81"/>
        <end position="103"/>
    </location>
</feature>
<organism evidence="9 10">
    <name type="scientific">Pseudonocardia cypriaca</name>
    <dbReference type="NCBI Taxonomy" id="882449"/>
    <lineage>
        <taxon>Bacteria</taxon>
        <taxon>Bacillati</taxon>
        <taxon>Actinomycetota</taxon>
        <taxon>Actinomycetes</taxon>
        <taxon>Pseudonocardiales</taxon>
        <taxon>Pseudonocardiaceae</taxon>
        <taxon>Pseudonocardia</taxon>
    </lineage>
</organism>
<dbReference type="InterPro" id="IPR001915">
    <property type="entry name" value="Peptidase_M48"/>
</dbReference>
<dbReference type="Pfam" id="PF01435">
    <property type="entry name" value="Peptidase_M48"/>
    <property type="match status" value="1"/>
</dbReference>
<evidence type="ECO:0000256" key="2">
    <source>
        <dbReference type="ARBA" id="ARBA00022723"/>
    </source>
</evidence>
<dbReference type="OrthoDB" id="9785340at2"/>
<dbReference type="Proteomes" id="UP000319818">
    <property type="component" value="Unassembled WGS sequence"/>
</dbReference>
<keyword evidence="5 6" id="KW-0482">Metalloprotease</keyword>
<evidence type="ECO:0000259" key="8">
    <source>
        <dbReference type="Pfam" id="PF01435"/>
    </source>
</evidence>
<dbReference type="GO" id="GO:0004222">
    <property type="term" value="F:metalloendopeptidase activity"/>
    <property type="evidence" value="ECO:0007669"/>
    <property type="project" value="InterPro"/>
</dbReference>